<keyword evidence="6" id="KW-0084">Basement membrane</keyword>
<feature type="disulfide bond" evidence="11">
    <location>
        <begin position="984"/>
        <end position="993"/>
    </location>
</feature>
<dbReference type="GO" id="GO:0009888">
    <property type="term" value="P:tissue development"/>
    <property type="evidence" value="ECO:0007669"/>
    <property type="project" value="TreeGrafter"/>
</dbReference>
<dbReference type="GO" id="GO:0005604">
    <property type="term" value="C:basement membrane"/>
    <property type="evidence" value="ECO:0007669"/>
    <property type="project" value="UniProtKB-SubCell"/>
</dbReference>
<comment type="subcellular location">
    <subcellularLocation>
        <location evidence="2">Secreted</location>
        <location evidence="2">Extracellular space</location>
        <location evidence="2">Extracellular matrix</location>
        <location evidence="2">Basement membrane</location>
    </subcellularLocation>
</comment>
<evidence type="ECO:0000256" key="5">
    <source>
        <dbReference type="ARBA" id="ARBA00022737"/>
    </source>
</evidence>
<evidence type="ECO:0000256" key="11">
    <source>
        <dbReference type="PROSITE-ProRule" id="PRU00460"/>
    </source>
</evidence>
<dbReference type="FunFam" id="2.10.25.10:FF:000074">
    <property type="entry name" value="Laminin subunit alpha"/>
    <property type="match status" value="1"/>
</dbReference>
<feature type="disulfide bond" evidence="11">
    <location>
        <begin position="1014"/>
        <end position="1031"/>
    </location>
</feature>
<feature type="disulfide bond" evidence="11">
    <location>
        <begin position="1012"/>
        <end position="1024"/>
    </location>
</feature>
<dbReference type="InterPro" id="IPR000742">
    <property type="entry name" value="EGF"/>
</dbReference>
<evidence type="ECO:0000256" key="3">
    <source>
        <dbReference type="ARBA" id="ARBA00022525"/>
    </source>
</evidence>
<dbReference type="FunFam" id="2.10.25.10:FF:000758">
    <property type="entry name" value="Laminin subunit gamma 1"/>
    <property type="match status" value="1"/>
</dbReference>
<dbReference type="InterPro" id="IPR050440">
    <property type="entry name" value="Laminin/Netrin_ECM"/>
</dbReference>
<feature type="disulfide bond" evidence="11">
    <location>
        <begin position="480"/>
        <end position="489"/>
    </location>
</feature>
<evidence type="ECO:0000259" key="15">
    <source>
        <dbReference type="PROSITE" id="PS51115"/>
    </source>
</evidence>
<feature type="coiled-coil region" evidence="12">
    <location>
        <begin position="1112"/>
        <end position="1139"/>
    </location>
</feature>
<evidence type="ECO:0000256" key="2">
    <source>
        <dbReference type="ARBA" id="ARBA00004302"/>
    </source>
</evidence>
<feature type="domain" description="Laminin N-terminal" evidence="16">
    <location>
        <begin position="57"/>
        <end position="347"/>
    </location>
</feature>
<evidence type="ECO:0000259" key="14">
    <source>
        <dbReference type="PROSITE" id="PS50027"/>
    </source>
</evidence>
<feature type="domain" description="Laminin EGF-like" evidence="14">
    <location>
        <begin position="903"/>
        <end position="960"/>
    </location>
</feature>
<feature type="compositionally biased region" description="Basic and acidic residues" evidence="13">
    <location>
        <begin position="277"/>
        <end position="290"/>
    </location>
</feature>
<dbReference type="CDD" id="cd00055">
    <property type="entry name" value="EGF_Lam"/>
    <property type="match status" value="8"/>
</dbReference>
<dbReference type="Pfam" id="PF24973">
    <property type="entry name" value="EGF_LMN_ATRN"/>
    <property type="match status" value="1"/>
</dbReference>
<evidence type="ECO:0000256" key="8">
    <source>
        <dbReference type="ARBA" id="ARBA00023180"/>
    </source>
</evidence>
<gene>
    <name evidence="17" type="ORF">P4O66_016105</name>
</gene>
<keyword evidence="5" id="KW-0677">Repeat</keyword>
<dbReference type="GO" id="GO:0009887">
    <property type="term" value="P:animal organ morphogenesis"/>
    <property type="evidence" value="ECO:0007669"/>
    <property type="project" value="TreeGrafter"/>
</dbReference>
<evidence type="ECO:0000256" key="6">
    <source>
        <dbReference type="ARBA" id="ARBA00022869"/>
    </source>
</evidence>
<dbReference type="PANTHER" id="PTHR10574:SF240">
    <property type="entry name" value="LAMININ SUBUNIT GAMMA-3"/>
    <property type="match status" value="1"/>
</dbReference>
<comment type="subunit">
    <text evidence="10">Laminin is a complex glycoprotein, consisting of three different polypeptide chains (alpha, beta, gamma), which are bound to each other by disulfide bonds into a cross-shaped molecule comprising one long and three short arms with globules at each end.</text>
</comment>
<keyword evidence="7 11" id="KW-1015">Disulfide bond</keyword>
<keyword evidence="9 11" id="KW-0424">Laminin EGF-like domain</keyword>
<evidence type="ECO:0000256" key="12">
    <source>
        <dbReference type="SAM" id="Coils"/>
    </source>
</evidence>
<dbReference type="Gene3D" id="2.60.120.260">
    <property type="entry name" value="Galactose-binding domain-like"/>
    <property type="match status" value="2"/>
</dbReference>
<evidence type="ECO:0000256" key="9">
    <source>
        <dbReference type="ARBA" id="ARBA00023292"/>
    </source>
</evidence>
<dbReference type="GO" id="GO:0005576">
    <property type="term" value="C:extracellular region"/>
    <property type="evidence" value="ECO:0007669"/>
    <property type="project" value="UniProtKB-ARBA"/>
</dbReference>
<evidence type="ECO:0000256" key="10">
    <source>
        <dbReference type="ARBA" id="ARBA00065619"/>
    </source>
</evidence>
<dbReference type="FunFam" id="2.10.25.10:FF:000051">
    <property type="entry name" value="Laminin subunit alpha 4"/>
    <property type="match status" value="1"/>
</dbReference>
<organism evidence="17 18">
    <name type="scientific">Electrophorus voltai</name>
    <dbReference type="NCBI Taxonomy" id="2609070"/>
    <lineage>
        <taxon>Eukaryota</taxon>
        <taxon>Metazoa</taxon>
        <taxon>Chordata</taxon>
        <taxon>Craniata</taxon>
        <taxon>Vertebrata</taxon>
        <taxon>Euteleostomi</taxon>
        <taxon>Actinopterygii</taxon>
        <taxon>Neopterygii</taxon>
        <taxon>Teleostei</taxon>
        <taxon>Ostariophysi</taxon>
        <taxon>Gymnotiformes</taxon>
        <taxon>Gymnotoidei</taxon>
        <taxon>Gymnotidae</taxon>
        <taxon>Electrophorus</taxon>
    </lineage>
</organism>
<dbReference type="FunFam" id="2.10.25.10:FF:000090">
    <property type="entry name" value="laminin subunit alpha"/>
    <property type="match status" value="1"/>
</dbReference>
<sequence length="1721" mass="190730">VFCSLRLLCPLKSLVSLLSRFCAERMHLRVLSLLFLLFISYPCVFAGMDSCHDEHGTPSLCMPKFENAAFNRTVTVSNTCGSPPEDYCMQTGSTRLCHHCNAWDPETSRNATYLTDFHTDEEPTWWQSQSMFYGVQYPNSINLTLHLGKAFEITYVHLKFYTSRPESFAIYKRTSEAAPWQPYQFYSASCQKTYGRDAKGYIRPGEEERTALCTDEFSDISPLTGGNVAFSTLEGRPSAYNFDQSPVLQTERGAIWKVKNGDEEGVQLAIQRCNEEKRDMEREQESEKVDVTTGTGTERQKENEWVTATDLLISLNRLNTFGDEFFKDPKVLRSYFYAISDFSVGGRCKCNGHASQCVPSEAGRLACVCEHHTAGSDCQHCAPFYQEQPWARAAADSANPCMMCNCSGHADECVFDVELYHSTGSGGRCIGCRGNTSGAHCESCRENFYRASPLQPCHNCTCNTMGSESLQCDNDGVCLCRPTVMGVKCDVCKPGFHSLVPGGCRLCECDERGSVGVCSAEDGSCSCKANVEGHACNRCKPESFNLQLVNPDGCQTCFCFGHSVACSSSNQHVAFNITSDFLQDPDGWVGKFSEHQESPLMWKEGEVYLLPYSEEDMGYYKAPEKFLGNQLLSYGQHLFLVFTAESWELLPSSVTVVLEGSGISVSANLHAEEKPGSQLGHSFHNSFRLRLSEREVTPSLPPFEFQRLLSNLTVLLISNAGGQNYTSQLSGVTLISATLVKDHSSTPHRPPAPWVEACTCPLGFTGQFCERCASGFSRETPSSGPYSPCVPCNCNQHGTCHPETGVCECTDFTTGVSCERCQDGYYGNALIGNPSDCQPCPCPDRTTCAEVPEAGGVVCTNCPASQRGRFLFILRRTRCQLCEDGLYGDPLGWGGKERPCVRCECNGNVDPNAVGGCDHVTGRCLKCLGHTAGDHCDKCQTGYYGNALDRTLRPSQKCKSCDCKSPGSSGSVNDCDPDTGRCSCLSHVTGRDCGQCEAGYFNLQPVLGCQWCNCSPIGSLSSACQPITGQCLCRTGVEGRWCDACRMGFFGFSSRGCRACNCDPMGSTSMQCHGNGTCICRQRFVGYKCDKCELNFYLNHVSHQCEECPVCYSLIRDQASKLKRKLQDLERLLSSYDCRSFRHELYIRPSHMPQPKEMQNRVHEHQSEDYLPNALEEFLAIQEAREAFMHQFSQLQVAVQELQIQLGHLGEAVNCSLAEEDETGRDETEDGVRRQGGNCRALSDAFTAAMDAHTQLRRMTLDLDSMVIPFVMPRGPTQWNTLVNQSETLVKSHTEIAAHIEKLAGEALQVSNRTYSVLLNLLDDNSTQLHVQDLTGRLSEMQVLKENLTREADKTLAVYLSVQEQTTKAAAILQNVTSNLPKLHKEHTGVSSFTAEFNTTMTMELIQSLDLANRTAELDFLVQSKEQLVNKTKEEMEAQLENSHKNLQTIKEFQQLTAIAKELKEIALSSVVQGKKTESEAFSLQKHLEDIQKEWPALHTHTRQALKRESLLDEKVLTEAKKKVQQAKRALRPALDNATLAGETAADAKLAADAVTKDARAALSRGKQARKESAQLREAVTEAGRQLARQEERASQAWVGMPVEEADVSLETEMDSMEMVKSQLETFTNTLAKLLNQLEGNVAVEKYERVLNETAARLLLLRGSVESPTLSAKIQRLRTAGHEQLQQLAQLEQNLQEIREERDSLTDIVQNLPKACPESGH</sequence>
<dbReference type="SUPFAM" id="SSF57196">
    <property type="entry name" value="EGF/Laminin"/>
    <property type="match status" value="7"/>
</dbReference>
<feature type="domain" description="Laminin EGF-like" evidence="14">
    <location>
        <begin position="1012"/>
        <end position="1059"/>
    </location>
</feature>
<dbReference type="FunFam" id="2.10.25.10:FF:000163">
    <property type="entry name" value="laminin subunit gamma-1"/>
    <property type="match status" value="1"/>
</dbReference>
<feature type="domain" description="Laminin EGF-like" evidence="14">
    <location>
        <begin position="961"/>
        <end position="1011"/>
    </location>
</feature>
<accession>A0AAD8YVD1</accession>
<evidence type="ECO:0000259" key="16">
    <source>
        <dbReference type="PROSITE" id="PS51117"/>
    </source>
</evidence>
<dbReference type="PROSITE" id="PS51117">
    <property type="entry name" value="LAMININ_NTER"/>
    <property type="match status" value="1"/>
</dbReference>
<dbReference type="FunFam" id="2.10.25.10:FF:000105">
    <property type="entry name" value="laminin subunit gamma-1"/>
    <property type="match status" value="1"/>
</dbReference>
<evidence type="ECO:0000256" key="7">
    <source>
        <dbReference type="ARBA" id="ARBA00023157"/>
    </source>
</evidence>
<feature type="region of interest" description="Disordered" evidence="13">
    <location>
        <begin position="277"/>
        <end position="299"/>
    </location>
</feature>
<protein>
    <recommendedName>
        <fullName evidence="19">Laminin, gamma 3</fullName>
    </recommendedName>
</protein>
<dbReference type="InterPro" id="IPR000034">
    <property type="entry name" value="Laminin_IV"/>
</dbReference>
<dbReference type="PROSITE" id="PS50027">
    <property type="entry name" value="EGF_LAM_2"/>
    <property type="match status" value="6"/>
</dbReference>
<feature type="domain" description="Laminin EGF-like" evidence="14">
    <location>
        <begin position="460"/>
        <end position="506"/>
    </location>
</feature>
<evidence type="ECO:0008006" key="19">
    <source>
        <dbReference type="Google" id="ProtNLM"/>
    </source>
</evidence>
<dbReference type="InterPro" id="IPR002049">
    <property type="entry name" value="LE_dom"/>
</dbReference>
<dbReference type="SMART" id="SM00180">
    <property type="entry name" value="EGF_Lam"/>
    <property type="match status" value="10"/>
</dbReference>
<dbReference type="Gene3D" id="2.10.25.10">
    <property type="entry name" value="Laminin"/>
    <property type="match status" value="9"/>
</dbReference>
<evidence type="ECO:0000313" key="18">
    <source>
        <dbReference type="Proteomes" id="UP001239994"/>
    </source>
</evidence>
<dbReference type="Pfam" id="PF00055">
    <property type="entry name" value="Laminin_N"/>
    <property type="match status" value="2"/>
</dbReference>
<reference evidence="17" key="1">
    <citation type="submission" date="2023-03" db="EMBL/GenBank/DDBJ databases">
        <title>Electrophorus voltai genome.</title>
        <authorList>
            <person name="Bian C."/>
        </authorList>
    </citation>
    <scope>NUCLEOTIDE SEQUENCE</scope>
    <source>
        <strain evidence="17">CB-2022</strain>
        <tissue evidence="17">Muscle</tissue>
    </source>
</reference>
<dbReference type="SMART" id="SM00181">
    <property type="entry name" value="EGF"/>
    <property type="match status" value="8"/>
</dbReference>
<keyword evidence="3" id="KW-0964">Secreted</keyword>
<dbReference type="SMART" id="SM00281">
    <property type="entry name" value="LamB"/>
    <property type="match status" value="1"/>
</dbReference>
<dbReference type="PANTHER" id="PTHR10574">
    <property type="entry name" value="NETRIN/LAMININ-RELATED"/>
    <property type="match status" value="1"/>
</dbReference>
<dbReference type="FunFam" id="2.10.25.10:FF:000067">
    <property type="entry name" value="Laminin subunit gamma 1"/>
    <property type="match status" value="1"/>
</dbReference>
<feature type="domain" description="Laminin EGF-like" evidence="14">
    <location>
        <begin position="792"/>
        <end position="839"/>
    </location>
</feature>
<keyword evidence="18" id="KW-1185">Reference proteome</keyword>
<dbReference type="InterPro" id="IPR056863">
    <property type="entry name" value="LMN_ATRN_NET-like_EGF"/>
</dbReference>
<keyword evidence="6" id="KW-0272">Extracellular matrix</keyword>
<evidence type="ECO:0000313" key="17">
    <source>
        <dbReference type="EMBL" id="KAK1787612.1"/>
    </source>
</evidence>
<feature type="coiled-coil region" evidence="12">
    <location>
        <begin position="1674"/>
        <end position="1708"/>
    </location>
</feature>
<dbReference type="FunFam" id="2.10.25.10:FF:000166">
    <property type="entry name" value="laminin subunit gamma-1"/>
    <property type="match status" value="1"/>
</dbReference>
<evidence type="ECO:0000256" key="4">
    <source>
        <dbReference type="ARBA" id="ARBA00022729"/>
    </source>
</evidence>
<name>A0AAD8YVD1_9TELE</name>
<dbReference type="PROSITE" id="PS51115">
    <property type="entry name" value="LAMININ_IVA"/>
    <property type="match status" value="1"/>
</dbReference>
<dbReference type="SMART" id="SM00136">
    <property type="entry name" value="LamNT"/>
    <property type="match status" value="1"/>
</dbReference>
<feature type="non-terminal residue" evidence="17">
    <location>
        <position position="1"/>
    </location>
</feature>
<feature type="disulfide bond" evidence="11">
    <location>
        <begin position="460"/>
        <end position="472"/>
    </location>
</feature>
<comment type="caution">
    <text evidence="17">The sequence shown here is derived from an EMBL/GenBank/DDBJ whole genome shotgun (WGS) entry which is preliminary data.</text>
</comment>
<feature type="disulfide bond" evidence="11">
    <location>
        <begin position="809"/>
        <end position="818"/>
    </location>
</feature>
<dbReference type="InterPro" id="IPR008211">
    <property type="entry name" value="Laminin_N"/>
</dbReference>
<keyword evidence="4" id="KW-0732">Signal</keyword>
<keyword evidence="12" id="KW-0175">Coiled coil</keyword>
<dbReference type="PROSITE" id="PS01248">
    <property type="entry name" value="EGF_LAM_1"/>
    <property type="match status" value="5"/>
</dbReference>
<evidence type="ECO:0000256" key="1">
    <source>
        <dbReference type="ARBA" id="ARBA00002418"/>
    </source>
</evidence>
<feature type="disulfide bond" evidence="11">
    <location>
        <begin position="927"/>
        <end position="936"/>
    </location>
</feature>
<dbReference type="PRINTS" id="PR00011">
    <property type="entry name" value="EGFLAMININ"/>
</dbReference>
<comment type="caution">
    <text evidence="11">Lacks conserved residue(s) required for the propagation of feature annotation.</text>
</comment>
<dbReference type="Proteomes" id="UP001239994">
    <property type="component" value="Unassembled WGS sequence"/>
</dbReference>
<dbReference type="Pfam" id="PF00052">
    <property type="entry name" value="Laminin_B"/>
    <property type="match status" value="1"/>
</dbReference>
<feature type="disulfide bond" evidence="11">
    <location>
        <begin position="1033"/>
        <end position="1042"/>
    </location>
</feature>
<feature type="disulfide bond" evidence="11">
    <location>
        <begin position="527"/>
        <end position="536"/>
    </location>
</feature>
<dbReference type="Pfam" id="PF00053">
    <property type="entry name" value="EGF_laminin"/>
    <property type="match status" value="9"/>
</dbReference>
<evidence type="ECO:0000256" key="13">
    <source>
        <dbReference type="SAM" id="MobiDB-lite"/>
    </source>
</evidence>
<dbReference type="EMBL" id="JAROKS010000023">
    <property type="protein sequence ID" value="KAK1787612.1"/>
    <property type="molecule type" value="Genomic_DNA"/>
</dbReference>
<feature type="domain" description="Laminin EGF-like" evidence="14">
    <location>
        <begin position="507"/>
        <end position="556"/>
    </location>
</feature>
<proteinExistence type="predicted"/>
<comment type="function">
    <text evidence="1">Binding to cells via a high affinity receptor, laminin is thought to mediate the attachment, migration and organization of cells into tissues during embryonic development by interacting with other extracellular matrix components.</text>
</comment>
<keyword evidence="8" id="KW-0325">Glycoprotein</keyword>
<feature type="domain" description="Laminin IV type A" evidence="15">
    <location>
        <begin position="583"/>
        <end position="757"/>
    </location>
</feature>